<evidence type="ECO:0000313" key="8">
    <source>
        <dbReference type="EMBL" id="CAI2361977.1"/>
    </source>
</evidence>
<name>A0AAD1U468_EUPCR</name>
<keyword evidence="4" id="KW-0408">Iron</keyword>
<sequence>MSISIRPFARAVRRVNKLKTVSIKDKKERKMEQTFRESLVEEDNVDDFLDSALYQSTPLVHDTTGEFFERKKRPDADLELDGMCKYNIDMETLPEDLLQVVNKIFSKHSRYEVKTWGNRLMDHYNMLVSTEKPLNLDYARPFSNTNDLVRNVPEVSFRVAADKEERDKEFSDIAKEAQEVKEIYMENLSNVKMSKADREKYEERQLKIIDYDRPLTIGFLQRKFANNYYVYKRIIHELKERDPQFKPKTLLDFGAGLGSATWAGVHMLGKKLERVAAVEPNPNMRELGRFMSRDLESEVLWTDSLSMVPGAGSQRGQFDLVICGYVLPEIASAKGREVILDTLLTRVKQDGYFVLVDYGTPKGYRFINDFRNKIIEMSRDEVNLVAPCPHHNKCPLAELPENWCHFSQLVQKYPKNIFPKHPKERAFANEKFSYLVVKKGKTPRQRFETEEEAFERFGRVEDRTYYWSRILRPNIKAAQHVITDLCTTEGEFERRIIAKSHTNDGGYSLARKAKWGDLWRFHKRIPHRFRKAGTWGKRLW</sequence>
<dbReference type="Gene3D" id="3.40.50.150">
    <property type="entry name" value="Vaccinia Virus protein VP39"/>
    <property type="match status" value="1"/>
</dbReference>
<dbReference type="GO" id="GO:0008168">
    <property type="term" value="F:methyltransferase activity"/>
    <property type="evidence" value="ECO:0007669"/>
    <property type="project" value="InterPro"/>
</dbReference>
<organism evidence="8 9">
    <name type="scientific">Euplotes crassus</name>
    <dbReference type="NCBI Taxonomy" id="5936"/>
    <lineage>
        <taxon>Eukaryota</taxon>
        <taxon>Sar</taxon>
        <taxon>Alveolata</taxon>
        <taxon>Ciliophora</taxon>
        <taxon>Intramacronucleata</taxon>
        <taxon>Spirotrichea</taxon>
        <taxon>Hypotrichia</taxon>
        <taxon>Euplotida</taxon>
        <taxon>Euplotidae</taxon>
        <taxon>Moneuplotes</taxon>
    </lineage>
</organism>
<dbReference type="AlphaFoldDB" id="A0AAD1U468"/>
<evidence type="ECO:0000256" key="6">
    <source>
        <dbReference type="ARBA" id="ARBA00023128"/>
    </source>
</evidence>
<dbReference type="GO" id="GO:0046872">
    <property type="term" value="F:metal ion binding"/>
    <property type="evidence" value="ECO:0007669"/>
    <property type="project" value="UniProtKB-KW"/>
</dbReference>
<evidence type="ECO:0000313" key="9">
    <source>
        <dbReference type="Proteomes" id="UP001295684"/>
    </source>
</evidence>
<comment type="function">
    <text evidence="7">Mitochondrial ribosome (mitoribosome) assembly factor. Binds at the interface of the head and body domains of the mitochondrial small ribosomal subunit (mt-SSU), occluding the mRNA channel and preventing compaction of the head domain towards the body. Probable inactive methyltransferase: retains the characteristic folding and ability to bind S-adenosyl-L-methionine, but it probably lost its methyltransferase activity.</text>
</comment>
<proteinExistence type="predicted"/>
<dbReference type="InterPro" id="IPR052571">
    <property type="entry name" value="Mt_RNA_Methyltransferase"/>
</dbReference>
<dbReference type="GO" id="GO:0005763">
    <property type="term" value="C:mitochondrial small ribosomal subunit"/>
    <property type="evidence" value="ECO:0007669"/>
    <property type="project" value="TreeGrafter"/>
</dbReference>
<dbReference type="Proteomes" id="UP001295684">
    <property type="component" value="Unassembled WGS sequence"/>
</dbReference>
<keyword evidence="5" id="KW-0411">Iron-sulfur</keyword>
<evidence type="ECO:0000256" key="5">
    <source>
        <dbReference type="ARBA" id="ARBA00023014"/>
    </source>
</evidence>
<dbReference type="InterPro" id="IPR029063">
    <property type="entry name" value="SAM-dependent_MTases_sf"/>
</dbReference>
<dbReference type="SUPFAM" id="SSF53335">
    <property type="entry name" value="S-adenosyl-L-methionine-dependent methyltransferases"/>
    <property type="match status" value="1"/>
</dbReference>
<gene>
    <name evidence="8" type="ORF">ECRASSUSDP1_LOCUS3294</name>
</gene>
<comment type="caution">
    <text evidence="8">The sequence shown here is derived from an EMBL/GenBank/DDBJ whole genome shotgun (WGS) entry which is preliminary data.</text>
</comment>
<dbReference type="Pfam" id="PF09243">
    <property type="entry name" value="Rsm22"/>
    <property type="match status" value="1"/>
</dbReference>
<evidence type="ECO:0000256" key="7">
    <source>
        <dbReference type="ARBA" id="ARBA00045681"/>
    </source>
</evidence>
<dbReference type="InterPro" id="IPR015324">
    <property type="entry name" value="Ribosomal_Rsm22-like"/>
</dbReference>
<evidence type="ECO:0000256" key="4">
    <source>
        <dbReference type="ARBA" id="ARBA00023004"/>
    </source>
</evidence>
<evidence type="ECO:0000256" key="2">
    <source>
        <dbReference type="ARBA" id="ARBA00022723"/>
    </source>
</evidence>
<reference evidence="8" key="1">
    <citation type="submission" date="2023-07" db="EMBL/GenBank/DDBJ databases">
        <authorList>
            <consortium name="AG Swart"/>
            <person name="Singh M."/>
            <person name="Singh A."/>
            <person name="Seah K."/>
            <person name="Emmerich C."/>
        </authorList>
    </citation>
    <scope>NUCLEOTIDE SEQUENCE</scope>
    <source>
        <strain evidence="8">DP1</strain>
    </source>
</reference>
<keyword evidence="6" id="KW-0496">Mitochondrion</keyword>
<dbReference type="GO" id="GO:0006412">
    <property type="term" value="P:translation"/>
    <property type="evidence" value="ECO:0007669"/>
    <property type="project" value="InterPro"/>
</dbReference>
<keyword evidence="9" id="KW-1185">Reference proteome</keyword>
<keyword evidence="2" id="KW-0479">Metal-binding</keyword>
<dbReference type="PANTHER" id="PTHR13184">
    <property type="entry name" value="37S RIBOSOMAL PROTEIN S22"/>
    <property type="match status" value="1"/>
</dbReference>
<evidence type="ECO:0008006" key="10">
    <source>
        <dbReference type="Google" id="ProtNLM"/>
    </source>
</evidence>
<keyword evidence="3" id="KW-0809">Transit peptide</keyword>
<dbReference type="GO" id="GO:0051536">
    <property type="term" value="F:iron-sulfur cluster binding"/>
    <property type="evidence" value="ECO:0007669"/>
    <property type="project" value="UniProtKB-KW"/>
</dbReference>
<comment type="subcellular location">
    <subcellularLocation>
        <location evidence="1">Mitochondrion</location>
    </subcellularLocation>
</comment>
<evidence type="ECO:0000256" key="1">
    <source>
        <dbReference type="ARBA" id="ARBA00004173"/>
    </source>
</evidence>
<dbReference type="EMBL" id="CAMPGE010003155">
    <property type="protein sequence ID" value="CAI2361977.1"/>
    <property type="molecule type" value="Genomic_DNA"/>
</dbReference>
<dbReference type="GO" id="GO:0003735">
    <property type="term" value="F:structural constituent of ribosome"/>
    <property type="evidence" value="ECO:0007669"/>
    <property type="project" value="TreeGrafter"/>
</dbReference>
<protein>
    <recommendedName>
        <fullName evidence="10">Methyltransferase-like protein 17, mitochondrial</fullName>
    </recommendedName>
</protein>
<dbReference type="PANTHER" id="PTHR13184:SF5">
    <property type="entry name" value="METHYLTRANSFERASE-LIKE PROTEIN 17, MITOCHONDRIAL"/>
    <property type="match status" value="1"/>
</dbReference>
<evidence type="ECO:0000256" key="3">
    <source>
        <dbReference type="ARBA" id="ARBA00022946"/>
    </source>
</evidence>
<accession>A0AAD1U468</accession>